<sequence length="100" mass="11151">MNGLRFLEELERRDLLKLNEYGPLPRVPVILAAKSLEQWQLIRAHQLGAILTLCKPTSNQQAARGIEQLIISVKLVLRAATWLARAVDPLGHHARVLAAS</sequence>
<proteinExistence type="predicted"/>
<evidence type="ECO:0000313" key="2">
    <source>
        <dbReference type="Proteomes" id="UP000177521"/>
    </source>
</evidence>
<reference evidence="1 2" key="1">
    <citation type="journal article" date="2016" name="Nat. Commun.">
        <title>Thousands of microbial genomes shed light on interconnected biogeochemical processes in an aquifer system.</title>
        <authorList>
            <person name="Anantharaman K."/>
            <person name="Brown C.T."/>
            <person name="Hug L.A."/>
            <person name="Sharon I."/>
            <person name="Castelle C.J."/>
            <person name="Probst A.J."/>
            <person name="Thomas B.C."/>
            <person name="Singh A."/>
            <person name="Wilkins M.J."/>
            <person name="Karaoz U."/>
            <person name="Brodie E.L."/>
            <person name="Williams K.H."/>
            <person name="Hubbard S.S."/>
            <person name="Banfield J.F."/>
        </authorList>
    </citation>
    <scope>NUCLEOTIDE SEQUENCE [LARGE SCALE GENOMIC DNA]</scope>
</reference>
<name>A0A1F4XLY2_9BACT</name>
<evidence type="ECO:0000313" key="1">
    <source>
        <dbReference type="EMBL" id="OGC82725.1"/>
    </source>
</evidence>
<dbReference type="Proteomes" id="UP000177521">
    <property type="component" value="Unassembled WGS sequence"/>
</dbReference>
<dbReference type="AlphaFoldDB" id="A0A1F4XLY2"/>
<protein>
    <submittedName>
        <fullName evidence="1">Uncharacterized protein</fullName>
    </submittedName>
</protein>
<gene>
    <name evidence="1" type="ORF">A2788_00325</name>
</gene>
<accession>A0A1F4XLY2</accession>
<comment type="caution">
    <text evidence="1">The sequence shown here is derived from an EMBL/GenBank/DDBJ whole genome shotgun (WGS) entry which is preliminary data.</text>
</comment>
<organism evidence="1 2">
    <name type="scientific">Candidatus Abawacabacteria bacterium RIFCSPHIGHO2_01_FULL_46_8</name>
    <dbReference type="NCBI Taxonomy" id="1817815"/>
    <lineage>
        <taxon>Bacteria</taxon>
        <taxon>Candidatus Abawacaibacteriota</taxon>
    </lineage>
</organism>
<dbReference type="EMBL" id="MEWS01000009">
    <property type="protein sequence ID" value="OGC82725.1"/>
    <property type="molecule type" value="Genomic_DNA"/>
</dbReference>